<evidence type="ECO:0000313" key="3">
    <source>
        <dbReference type="Proteomes" id="UP000178892"/>
    </source>
</evidence>
<proteinExistence type="predicted"/>
<gene>
    <name evidence="2" type="ORF">A2720_00520</name>
</gene>
<protein>
    <recommendedName>
        <fullName evidence="1">ASCH domain-containing protein</fullName>
    </recommendedName>
</protein>
<dbReference type="InterPro" id="IPR007374">
    <property type="entry name" value="ASCH_domain"/>
</dbReference>
<dbReference type="InterPro" id="IPR015947">
    <property type="entry name" value="PUA-like_sf"/>
</dbReference>
<evidence type="ECO:0000259" key="1">
    <source>
        <dbReference type="Pfam" id="PF04266"/>
    </source>
</evidence>
<dbReference type="SUPFAM" id="SSF88697">
    <property type="entry name" value="PUA domain-like"/>
    <property type="match status" value="1"/>
</dbReference>
<organism evidence="2 3">
    <name type="scientific">Candidatus Doudnabacteria bacterium RIFCSPHIGHO2_01_FULL_46_24</name>
    <dbReference type="NCBI Taxonomy" id="1817825"/>
    <lineage>
        <taxon>Bacteria</taxon>
        <taxon>Candidatus Doudnaibacteriota</taxon>
    </lineage>
</organism>
<sequence>MVIHQMRLSANPFEKVAAGVKIIESRLFDEKRRKINIDDQIEFTCIDNPSRKIIANVEALYRYSNFENLFSDFPSGYFGSSSKEVLLMEIEKIYSKEEQEKYGVIGIKLSLVK</sequence>
<evidence type="ECO:0000313" key="2">
    <source>
        <dbReference type="EMBL" id="OGE80874.1"/>
    </source>
</evidence>
<feature type="domain" description="ASCH" evidence="1">
    <location>
        <begin position="8"/>
        <end position="112"/>
    </location>
</feature>
<dbReference type="AlphaFoldDB" id="A0A1F5NTH1"/>
<name>A0A1F5NTH1_9BACT</name>
<dbReference type="Proteomes" id="UP000178892">
    <property type="component" value="Unassembled WGS sequence"/>
</dbReference>
<accession>A0A1F5NTH1</accession>
<comment type="caution">
    <text evidence="2">The sequence shown here is derived from an EMBL/GenBank/DDBJ whole genome shotgun (WGS) entry which is preliminary data.</text>
</comment>
<dbReference type="Pfam" id="PF04266">
    <property type="entry name" value="ASCH"/>
    <property type="match status" value="1"/>
</dbReference>
<reference evidence="2 3" key="1">
    <citation type="journal article" date="2016" name="Nat. Commun.">
        <title>Thousands of microbial genomes shed light on interconnected biogeochemical processes in an aquifer system.</title>
        <authorList>
            <person name="Anantharaman K."/>
            <person name="Brown C.T."/>
            <person name="Hug L.A."/>
            <person name="Sharon I."/>
            <person name="Castelle C.J."/>
            <person name="Probst A.J."/>
            <person name="Thomas B.C."/>
            <person name="Singh A."/>
            <person name="Wilkins M.J."/>
            <person name="Karaoz U."/>
            <person name="Brodie E.L."/>
            <person name="Williams K.H."/>
            <person name="Hubbard S.S."/>
            <person name="Banfield J.F."/>
        </authorList>
    </citation>
    <scope>NUCLEOTIDE SEQUENCE [LARGE SCALE GENOMIC DNA]</scope>
</reference>
<dbReference type="EMBL" id="MFEL01000016">
    <property type="protein sequence ID" value="OGE80874.1"/>
    <property type="molecule type" value="Genomic_DNA"/>
</dbReference>
<dbReference type="Gene3D" id="2.30.130.30">
    <property type="entry name" value="Hypothetical protein"/>
    <property type="match status" value="1"/>
</dbReference>